<dbReference type="RefSeq" id="WP_128779183.1">
    <property type="nucleotide sequence ID" value="NZ_RYFI01000025.1"/>
</dbReference>
<keyword evidence="1" id="KW-0472">Membrane</keyword>
<organism evidence="2 3">
    <name type="scientific">Hansschlegelia zhihuaiae</name>
    <dbReference type="NCBI Taxonomy" id="405005"/>
    <lineage>
        <taxon>Bacteria</taxon>
        <taxon>Pseudomonadati</taxon>
        <taxon>Pseudomonadota</taxon>
        <taxon>Alphaproteobacteria</taxon>
        <taxon>Hyphomicrobiales</taxon>
        <taxon>Methylopilaceae</taxon>
        <taxon>Hansschlegelia</taxon>
    </lineage>
</organism>
<proteinExistence type="predicted"/>
<dbReference type="Proteomes" id="UP000289708">
    <property type="component" value="Unassembled WGS sequence"/>
</dbReference>
<evidence type="ECO:0000256" key="1">
    <source>
        <dbReference type="SAM" id="Phobius"/>
    </source>
</evidence>
<feature type="transmembrane region" description="Helical" evidence="1">
    <location>
        <begin position="72"/>
        <end position="89"/>
    </location>
</feature>
<evidence type="ECO:0000313" key="2">
    <source>
        <dbReference type="EMBL" id="RXF68534.1"/>
    </source>
</evidence>
<comment type="caution">
    <text evidence="2">The sequence shown here is derived from an EMBL/GenBank/DDBJ whole genome shotgun (WGS) entry which is preliminary data.</text>
</comment>
<sequence length="110" mass="11613">MTVVPFKRPETRETAPPQAKRRSLGEFAIAMGLVGLVIFLVPTLWSGVPQHLLAVIHLLVAVVYLQQGPRIAAGIWIALTLALLVLAGAPSPVSYALARGAAALDAALIR</sequence>
<dbReference type="EMBL" id="RYFI01000025">
    <property type="protein sequence ID" value="RXF68534.1"/>
    <property type="molecule type" value="Genomic_DNA"/>
</dbReference>
<keyword evidence="1" id="KW-1133">Transmembrane helix</keyword>
<accession>A0A4Q0M6C5</accession>
<gene>
    <name evidence="2" type="ORF">EK403_19775</name>
</gene>
<reference evidence="2 3" key="1">
    <citation type="submission" date="2018-12" db="EMBL/GenBank/DDBJ databases">
        <title>bacterium Hansschlegelia zhihuaiae S113.</title>
        <authorList>
            <person name="He J."/>
        </authorList>
    </citation>
    <scope>NUCLEOTIDE SEQUENCE [LARGE SCALE GENOMIC DNA]</scope>
    <source>
        <strain evidence="2 3">S 113</strain>
    </source>
</reference>
<keyword evidence="3" id="KW-1185">Reference proteome</keyword>
<name>A0A4Q0M6C5_9HYPH</name>
<protein>
    <submittedName>
        <fullName evidence="2">Uncharacterized protein</fullName>
    </submittedName>
</protein>
<dbReference type="AlphaFoldDB" id="A0A4Q0M6C5"/>
<keyword evidence="1" id="KW-0812">Transmembrane</keyword>
<feature type="transmembrane region" description="Helical" evidence="1">
    <location>
        <begin position="24"/>
        <end position="42"/>
    </location>
</feature>
<evidence type="ECO:0000313" key="3">
    <source>
        <dbReference type="Proteomes" id="UP000289708"/>
    </source>
</evidence>
<dbReference type="OrthoDB" id="8451855at2"/>